<dbReference type="AlphaFoldDB" id="A0AAD2CXD6"/>
<dbReference type="InterPro" id="IPR001005">
    <property type="entry name" value="SANT/Myb"/>
</dbReference>
<protein>
    <submittedName>
        <fullName evidence="9">Uncharacterized protein</fullName>
    </submittedName>
</protein>
<keyword evidence="6" id="KW-0539">Nucleus</keyword>
<dbReference type="GO" id="GO:0003677">
    <property type="term" value="F:DNA binding"/>
    <property type="evidence" value="ECO:0007669"/>
    <property type="project" value="UniProtKB-KW"/>
</dbReference>
<keyword evidence="2" id="KW-0677">Repeat</keyword>
<accession>A0AAD2CXD6</accession>
<dbReference type="CDD" id="cd00167">
    <property type="entry name" value="SANT"/>
    <property type="match status" value="2"/>
</dbReference>
<comment type="subcellular location">
    <subcellularLocation>
        <location evidence="1">Nucleus</location>
    </subcellularLocation>
</comment>
<comment type="caution">
    <text evidence="9">The sequence shown here is derived from an EMBL/GenBank/DDBJ whole genome shotgun (WGS) entry which is preliminary data.</text>
</comment>
<evidence type="ECO:0000256" key="3">
    <source>
        <dbReference type="ARBA" id="ARBA00023015"/>
    </source>
</evidence>
<keyword evidence="10" id="KW-1185">Reference proteome</keyword>
<evidence type="ECO:0000259" key="7">
    <source>
        <dbReference type="PROSITE" id="PS50090"/>
    </source>
</evidence>
<keyword evidence="5" id="KW-0804">Transcription</keyword>
<dbReference type="SUPFAM" id="SSF46689">
    <property type="entry name" value="Homeodomain-like"/>
    <property type="match status" value="1"/>
</dbReference>
<name>A0AAD2CXD6_9STRA</name>
<dbReference type="InterPro" id="IPR017930">
    <property type="entry name" value="Myb_dom"/>
</dbReference>
<feature type="domain" description="Myb-like" evidence="7">
    <location>
        <begin position="86"/>
        <end position="136"/>
    </location>
</feature>
<reference evidence="9" key="1">
    <citation type="submission" date="2023-08" db="EMBL/GenBank/DDBJ databases">
        <authorList>
            <person name="Audoor S."/>
            <person name="Bilcke G."/>
        </authorList>
    </citation>
    <scope>NUCLEOTIDE SEQUENCE</scope>
</reference>
<organism evidence="9 10">
    <name type="scientific">Cylindrotheca closterium</name>
    <dbReference type="NCBI Taxonomy" id="2856"/>
    <lineage>
        <taxon>Eukaryota</taxon>
        <taxon>Sar</taxon>
        <taxon>Stramenopiles</taxon>
        <taxon>Ochrophyta</taxon>
        <taxon>Bacillariophyta</taxon>
        <taxon>Bacillariophyceae</taxon>
        <taxon>Bacillariophycidae</taxon>
        <taxon>Bacillariales</taxon>
        <taxon>Bacillariaceae</taxon>
        <taxon>Cylindrotheca</taxon>
    </lineage>
</organism>
<dbReference type="PANTHER" id="PTHR47995:SF18">
    <property type="entry name" value="TRANSCRIPTION FACTOR MYB65"/>
    <property type="match status" value="1"/>
</dbReference>
<dbReference type="GO" id="GO:0005634">
    <property type="term" value="C:nucleus"/>
    <property type="evidence" value="ECO:0007669"/>
    <property type="project" value="UniProtKB-SubCell"/>
</dbReference>
<dbReference type="SMART" id="SM00717">
    <property type="entry name" value="SANT"/>
    <property type="match status" value="2"/>
</dbReference>
<dbReference type="InterPro" id="IPR009057">
    <property type="entry name" value="Homeodomain-like_sf"/>
</dbReference>
<evidence type="ECO:0000313" key="9">
    <source>
        <dbReference type="EMBL" id="CAJ1940290.1"/>
    </source>
</evidence>
<proteinExistence type="predicted"/>
<feature type="domain" description="HTH myb-type" evidence="8">
    <location>
        <begin position="28"/>
        <end position="85"/>
    </location>
</feature>
<evidence type="ECO:0000256" key="2">
    <source>
        <dbReference type="ARBA" id="ARBA00022737"/>
    </source>
</evidence>
<evidence type="ECO:0000256" key="6">
    <source>
        <dbReference type="ARBA" id="ARBA00023242"/>
    </source>
</evidence>
<evidence type="ECO:0000256" key="5">
    <source>
        <dbReference type="ARBA" id="ARBA00023163"/>
    </source>
</evidence>
<keyword evidence="4" id="KW-0238">DNA-binding</keyword>
<dbReference type="Proteomes" id="UP001295423">
    <property type="component" value="Unassembled WGS sequence"/>
</dbReference>
<feature type="domain" description="HTH myb-type" evidence="8">
    <location>
        <begin position="86"/>
        <end position="140"/>
    </location>
</feature>
<feature type="domain" description="Myb-like" evidence="7">
    <location>
        <begin position="26"/>
        <end position="85"/>
    </location>
</feature>
<keyword evidence="3" id="KW-0805">Transcription regulation</keyword>
<sequence length="231" mass="26500">MAPGNRTAAPSMILRSSIPYSESSVSGRRKRNKWAEEEDAILLDTVRQESSGKINWPLVAHRVNQESGQEPRTGKQCRERWQNHLRPNIKKGNWTAQEEDMIRVLFDAYGPKWSSMSKLMKSRTDNDIKNKWYSMQRTEKSKKRKVAETMAIKRSLKTRSKERQEIIDLITVSKANRPPVDRAQDENQAIAANDTHVYDDLQPYSALYQGSFDTEDVSELLGLIATDSSEV</sequence>
<evidence type="ECO:0000259" key="8">
    <source>
        <dbReference type="PROSITE" id="PS51294"/>
    </source>
</evidence>
<dbReference type="Pfam" id="PF13921">
    <property type="entry name" value="Myb_DNA-bind_6"/>
    <property type="match status" value="1"/>
</dbReference>
<dbReference type="PANTHER" id="PTHR47995">
    <property type="entry name" value="TRANSCRIPTION FACTOR MYB33-RELATED"/>
    <property type="match status" value="1"/>
</dbReference>
<dbReference type="EMBL" id="CAKOGP040000890">
    <property type="protein sequence ID" value="CAJ1940290.1"/>
    <property type="molecule type" value="Genomic_DNA"/>
</dbReference>
<evidence type="ECO:0000256" key="1">
    <source>
        <dbReference type="ARBA" id="ARBA00004123"/>
    </source>
</evidence>
<evidence type="ECO:0000256" key="4">
    <source>
        <dbReference type="ARBA" id="ARBA00023125"/>
    </source>
</evidence>
<dbReference type="PROSITE" id="PS50090">
    <property type="entry name" value="MYB_LIKE"/>
    <property type="match status" value="2"/>
</dbReference>
<evidence type="ECO:0000313" key="10">
    <source>
        <dbReference type="Proteomes" id="UP001295423"/>
    </source>
</evidence>
<dbReference type="Gene3D" id="1.10.10.60">
    <property type="entry name" value="Homeodomain-like"/>
    <property type="match status" value="2"/>
</dbReference>
<gene>
    <name evidence="9" type="ORF">CYCCA115_LOCUS6968</name>
</gene>
<dbReference type="PROSITE" id="PS51294">
    <property type="entry name" value="HTH_MYB"/>
    <property type="match status" value="2"/>
</dbReference>